<evidence type="ECO:0000313" key="18">
    <source>
        <dbReference type="Proteomes" id="UP000271573"/>
    </source>
</evidence>
<dbReference type="PROSITE" id="PS00202">
    <property type="entry name" value="RUBREDOXIN"/>
    <property type="match status" value="1"/>
</dbReference>
<keyword evidence="13 17" id="KW-0503">Monooxygenase</keyword>
<keyword evidence="8" id="KW-0479">Metal-binding</keyword>
<evidence type="ECO:0000256" key="8">
    <source>
        <dbReference type="ARBA" id="ARBA00022723"/>
    </source>
</evidence>
<feature type="transmembrane region" description="Helical" evidence="15">
    <location>
        <begin position="239"/>
        <end position="259"/>
    </location>
</feature>
<keyword evidence="18" id="KW-1185">Reference proteome</keyword>
<feature type="transmembrane region" description="Helical" evidence="15">
    <location>
        <begin position="56"/>
        <end position="78"/>
    </location>
</feature>
<dbReference type="SUPFAM" id="SSF57802">
    <property type="entry name" value="Rubredoxin-like"/>
    <property type="match status" value="1"/>
</dbReference>
<name>A0A3G9IBB9_9ACTN</name>
<keyword evidence="14 15" id="KW-0472">Membrane</keyword>
<evidence type="ECO:0000256" key="14">
    <source>
        <dbReference type="ARBA" id="ARBA00023136"/>
    </source>
</evidence>
<dbReference type="PANTHER" id="PTHR38674">
    <property type="entry name" value="ALKANE 1-MONOOXYGENASE 1"/>
    <property type="match status" value="1"/>
</dbReference>
<comment type="function">
    <text evidence="1">Involved in the hydrocarbon hydroxylating system, which transfers electrons from NADH to rubredoxin reductase and then through rubredoxin to alkane 1 monooxygenase.</text>
</comment>
<evidence type="ECO:0000256" key="4">
    <source>
        <dbReference type="ARBA" id="ARBA00022448"/>
    </source>
</evidence>
<keyword evidence="11" id="KW-0560">Oxidoreductase</keyword>
<dbReference type="InterPro" id="IPR033885">
    <property type="entry name" value="AlkB/XylM"/>
</dbReference>
<dbReference type="Pfam" id="PF00301">
    <property type="entry name" value="Rubredoxin"/>
    <property type="match status" value="1"/>
</dbReference>
<dbReference type="Gene3D" id="2.20.28.10">
    <property type="match status" value="1"/>
</dbReference>
<dbReference type="Proteomes" id="UP000271573">
    <property type="component" value="Chromosome"/>
</dbReference>
<dbReference type="GO" id="GO:0006629">
    <property type="term" value="P:lipid metabolic process"/>
    <property type="evidence" value="ECO:0007669"/>
    <property type="project" value="InterPro"/>
</dbReference>
<evidence type="ECO:0000256" key="13">
    <source>
        <dbReference type="ARBA" id="ARBA00023033"/>
    </source>
</evidence>
<evidence type="ECO:0000256" key="12">
    <source>
        <dbReference type="ARBA" id="ARBA00023004"/>
    </source>
</evidence>
<evidence type="ECO:0000256" key="15">
    <source>
        <dbReference type="SAM" id="Phobius"/>
    </source>
</evidence>
<dbReference type="GO" id="GO:0005886">
    <property type="term" value="C:plasma membrane"/>
    <property type="evidence" value="ECO:0007669"/>
    <property type="project" value="UniProtKB-SubCell"/>
</dbReference>
<accession>A0A3G9IBB9</accession>
<evidence type="ECO:0000259" key="16">
    <source>
        <dbReference type="PROSITE" id="PS50903"/>
    </source>
</evidence>
<dbReference type="CDD" id="cd00730">
    <property type="entry name" value="rubredoxin"/>
    <property type="match status" value="1"/>
</dbReference>
<comment type="subcellular location">
    <subcellularLocation>
        <location evidence="2">Cell inner membrane</location>
        <topology evidence="2">Multi-pass membrane protein</topology>
    </subcellularLocation>
</comment>
<dbReference type="EMBL" id="AP019307">
    <property type="protein sequence ID" value="BBH16107.1"/>
    <property type="molecule type" value="Genomic_DNA"/>
</dbReference>
<evidence type="ECO:0000256" key="1">
    <source>
        <dbReference type="ARBA" id="ARBA00002792"/>
    </source>
</evidence>
<dbReference type="Pfam" id="PF00487">
    <property type="entry name" value="FA_desaturase"/>
    <property type="match status" value="1"/>
</dbReference>
<protein>
    <submittedName>
        <fullName evidence="17">Alkane 1-monooxygenase</fullName>
    </submittedName>
</protein>
<keyword evidence="10 15" id="KW-1133">Transmembrane helix</keyword>
<feature type="transmembrane region" description="Helical" evidence="15">
    <location>
        <begin position="131"/>
        <end position="148"/>
    </location>
</feature>
<evidence type="ECO:0000313" key="17">
    <source>
        <dbReference type="EMBL" id="BBH16107.1"/>
    </source>
</evidence>
<sequence>MTDILTGTIPEGSTDQWRDKKRYLWLMGVIIPAAVLGAVGSHEWAMSHNATAFGHAIVWLGPVLLFVLVPIADLIFGLDGANPPEDIIESLENDKYYRWITYLFLPVQYVGFVVAFYLMVHGAHWSVVDKVGLSISLGVLGGLGINTAHELGHKRESVERWLSKIALAQTFYGHFYLEHNRGHHVRVATPEDPASSRLGENFYRFWPRTVFGSLKSAWHLEKKRYARKNTHPFHIGNDVLNAWIMSIALWGAMTIWLGVGILPYLVIQGIFGFSLLEIVNYLEHYGMLRQKVGEGESARYERVNPSHSWNSNNIPTNVLLYHLQRHSDHHANPTRRYQALRDFKESPVLPTGYAGMIVIAAVPPIWRRVMDQKVVDHFDGDITLANVQPGKLEKLLTKYPAPVAHKEIGHVDITRQQFDDGVTAARCPGCGYTYEVAAGNELEGFAAGTAWSEIPNDWTCPDCGVREKVDFIPLKGALQ</sequence>
<evidence type="ECO:0000256" key="5">
    <source>
        <dbReference type="ARBA" id="ARBA00022475"/>
    </source>
</evidence>
<reference evidence="17 18" key="1">
    <citation type="submission" date="2018-11" db="EMBL/GenBank/DDBJ databases">
        <title>Complete genome sequence of Nocardioides baekrokdamisoli strain KCTC 39748.</title>
        <authorList>
            <person name="Kang S.W."/>
            <person name="Lee K.C."/>
            <person name="Kim K.K."/>
            <person name="Kim J.S."/>
            <person name="Kim D.S."/>
            <person name="Ko S.H."/>
            <person name="Yang S.H."/>
            <person name="Shin Y.K."/>
            <person name="Lee J.S."/>
        </authorList>
    </citation>
    <scope>NUCLEOTIDE SEQUENCE [LARGE SCALE GENOMIC DNA]</scope>
    <source>
        <strain evidence="17 18">KCTC 39748</strain>
    </source>
</reference>
<proteinExistence type="inferred from homology"/>
<evidence type="ECO:0000256" key="10">
    <source>
        <dbReference type="ARBA" id="ARBA00022989"/>
    </source>
</evidence>
<dbReference type="PANTHER" id="PTHR38674:SF1">
    <property type="entry name" value="ALKANE 1-MONOOXYGENASE 1"/>
    <property type="match status" value="1"/>
</dbReference>
<organism evidence="17 18">
    <name type="scientific">Nocardioides baekrokdamisoli</name>
    <dbReference type="NCBI Taxonomy" id="1804624"/>
    <lineage>
        <taxon>Bacteria</taxon>
        <taxon>Bacillati</taxon>
        <taxon>Actinomycetota</taxon>
        <taxon>Actinomycetes</taxon>
        <taxon>Propionibacteriales</taxon>
        <taxon>Nocardioidaceae</taxon>
        <taxon>Nocardioides</taxon>
    </lineage>
</organism>
<feature type="transmembrane region" description="Helical" evidence="15">
    <location>
        <begin position="99"/>
        <end position="119"/>
    </location>
</feature>
<feature type="transmembrane region" description="Helical" evidence="15">
    <location>
        <begin position="23"/>
        <end position="44"/>
    </location>
</feature>
<dbReference type="GO" id="GO:0005506">
    <property type="term" value="F:iron ion binding"/>
    <property type="evidence" value="ECO:0007669"/>
    <property type="project" value="InterPro"/>
</dbReference>
<keyword evidence="6" id="KW-0997">Cell inner membrane</keyword>
<evidence type="ECO:0000256" key="6">
    <source>
        <dbReference type="ARBA" id="ARBA00022519"/>
    </source>
</evidence>
<keyword evidence="5" id="KW-1003">Cell membrane</keyword>
<evidence type="ECO:0000256" key="9">
    <source>
        <dbReference type="ARBA" id="ARBA00022982"/>
    </source>
</evidence>
<evidence type="ECO:0000256" key="3">
    <source>
        <dbReference type="ARBA" id="ARBA00010823"/>
    </source>
</evidence>
<dbReference type="RefSeq" id="WP_125566281.1">
    <property type="nucleotide sequence ID" value="NZ_AP019307.1"/>
</dbReference>
<evidence type="ECO:0000256" key="11">
    <source>
        <dbReference type="ARBA" id="ARBA00023002"/>
    </source>
</evidence>
<dbReference type="PROSITE" id="PS50903">
    <property type="entry name" value="RUBREDOXIN_LIKE"/>
    <property type="match status" value="1"/>
</dbReference>
<keyword evidence="12" id="KW-0408">Iron</keyword>
<evidence type="ECO:0000256" key="2">
    <source>
        <dbReference type="ARBA" id="ARBA00004429"/>
    </source>
</evidence>
<dbReference type="GO" id="GO:0004497">
    <property type="term" value="F:monooxygenase activity"/>
    <property type="evidence" value="ECO:0007669"/>
    <property type="project" value="UniProtKB-KW"/>
</dbReference>
<dbReference type="KEGG" id="nbe:Back2_03940"/>
<dbReference type="InterPro" id="IPR024934">
    <property type="entry name" value="Rubredoxin-like_dom"/>
</dbReference>
<dbReference type="CDD" id="cd03512">
    <property type="entry name" value="Alkane-hydroxylase"/>
    <property type="match status" value="1"/>
</dbReference>
<keyword evidence="7 15" id="KW-0812">Transmembrane</keyword>
<evidence type="ECO:0000256" key="7">
    <source>
        <dbReference type="ARBA" id="ARBA00022692"/>
    </source>
</evidence>
<feature type="transmembrane region" description="Helical" evidence="15">
    <location>
        <begin position="265"/>
        <end position="282"/>
    </location>
</feature>
<comment type="similarity">
    <text evidence="3">Belongs to the fatty acid desaturase type 1 family. AlkB subfamily.</text>
</comment>
<dbReference type="InterPro" id="IPR018527">
    <property type="entry name" value="Rubredoxin_Fe_BS"/>
</dbReference>
<dbReference type="OrthoDB" id="4759734at2"/>
<feature type="domain" description="Rubredoxin-like" evidence="16">
    <location>
        <begin position="422"/>
        <end position="474"/>
    </location>
</feature>
<dbReference type="InterPro" id="IPR005804">
    <property type="entry name" value="FA_desaturase_dom"/>
</dbReference>
<keyword evidence="4" id="KW-0813">Transport</keyword>
<dbReference type="AlphaFoldDB" id="A0A3G9IBB9"/>
<gene>
    <name evidence="17" type="ORF">Back2_03940</name>
</gene>
<keyword evidence="9" id="KW-0249">Electron transport</keyword>
<dbReference type="InterPro" id="IPR024935">
    <property type="entry name" value="Rubredoxin_dom"/>
</dbReference>